<dbReference type="ExpressionAtlas" id="A0A1D6EKM9">
    <property type="expression patterns" value="baseline and differential"/>
</dbReference>
<name>A0A1D6EKM9_MAIZE</name>
<evidence type="ECO:0000313" key="6">
    <source>
        <dbReference type="EMBL" id="ONM20455.1"/>
    </source>
</evidence>
<feature type="region of interest" description="Disordered" evidence="4">
    <location>
        <begin position="20"/>
        <end position="51"/>
    </location>
</feature>
<dbReference type="InterPro" id="IPR000477">
    <property type="entry name" value="RT_dom"/>
</dbReference>
<feature type="compositionally biased region" description="Basic and acidic residues" evidence="4">
    <location>
        <begin position="599"/>
        <end position="643"/>
    </location>
</feature>
<keyword evidence="3" id="KW-0862">Zinc</keyword>
<gene>
    <name evidence="6" type="ORF">ZEAMMB73_Zm00001d005156</name>
</gene>
<feature type="compositionally biased region" description="Acidic residues" evidence="4">
    <location>
        <begin position="553"/>
        <end position="566"/>
    </location>
</feature>
<dbReference type="PANTHER" id="PTHR23111:SF29">
    <property type="entry name" value="OS07G0404300 PROTEIN"/>
    <property type="match status" value="1"/>
</dbReference>
<dbReference type="Pfam" id="PF00641">
    <property type="entry name" value="Zn_ribbon_RanBP"/>
    <property type="match status" value="2"/>
</dbReference>
<dbReference type="FunFam" id="4.10.1060.10:FF:000014">
    <property type="entry name" value="Putative zinc finger, RanBP2-type"/>
    <property type="match status" value="1"/>
</dbReference>
<dbReference type="InterPro" id="IPR036691">
    <property type="entry name" value="Endo/exonu/phosph_ase_sf"/>
</dbReference>
<feature type="region of interest" description="Disordered" evidence="4">
    <location>
        <begin position="356"/>
        <end position="378"/>
    </location>
</feature>
<keyword evidence="2" id="KW-0863">Zinc-finger</keyword>
<dbReference type="InterPro" id="IPR043502">
    <property type="entry name" value="DNA/RNA_pol_sf"/>
</dbReference>
<dbReference type="Gene3D" id="4.10.1060.10">
    <property type="entry name" value="Zinc finger, RanBP2-type"/>
    <property type="match status" value="2"/>
</dbReference>
<dbReference type="SMART" id="SM00547">
    <property type="entry name" value="ZnF_RBZ"/>
    <property type="match status" value="2"/>
</dbReference>
<dbReference type="Gene3D" id="3.60.10.10">
    <property type="entry name" value="Endonuclease/exonuclease/phosphatase"/>
    <property type="match status" value="1"/>
</dbReference>
<evidence type="ECO:0000256" key="2">
    <source>
        <dbReference type="ARBA" id="ARBA00022771"/>
    </source>
</evidence>
<organism evidence="6">
    <name type="scientific">Zea mays</name>
    <name type="common">Maize</name>
    <dbReference type="NCBI Taxonomy" id="4577"/>
    <lineage>
        <taxon>Eukaryota</taxon>
        <taxon>Viridiplantae</taxon>
        <taxon>Streptophyta</taxon>
        <taxon>Embryophyta</taxon>
        <taxon>Tracheophyta</taxon>
        <taxon>Spermatophyta</taxon>
        <taxon>Magnoliopsida</taxon>
        <taxon>Liliopsida</taxon>
        <taxon>Poales</taxon>
        <taxon>Poaceae</taxon>
        <taxon>PACMAD clade</taxon>
        <taxon>Panicoideae</taxon>
        <taxon>Andropogonodae</taxon>
        <taxon>Andropogoneae</taxon>
        <taxon>Tripsacinae</taxon>
        <taxon>Zea</taxon>
    </lineage>
</organism>
<dbReference type="SUPFAM" id="SSF56219">
    <property type="entry name" value="DNase I-like"/>
    <property type="match status" value="1"/>
</dbReference>
<dbReference type="PROSITE" id="PS50199">
    <property type="entry name" value="ZF_RANBP2_2"/>
    <property type="match status" value="2"/>
</dbReference>
<feature type="domain" description="RanBP2-type" evidence="5">
    <location>
        <begin position="382"/>
        <end position="411"/>
    </location>
</feature>
<dbReference type="EMBL" id="CM007648">
    <property type="protein sequence ID" value="ONM20455.1"/>
    <property type="molecule type" value="Genomic_DNA"/>
</dbReference>
<dbReference type="CDD" id="cd01650">
    <property type="entry name" value="RT_nLTR_like"/>
    <property type="match status" value="1"/>
</dbReference>
<accession>A0A1D6EKM9</accession>
<evidence type="ECO:0000256" key="3">
    <source>
        <dbReference type="ARBA" id="ARBA00022833"/>
    </source>
</evidence>
<evidence type="ECO:0000259" key="5">
    <source>
        <dbReference type="PROSITE" id="PS50199"/>
    </source>
</evidence>
<evidence type="ECO:0000256" key="1">
    <source>
        <dbReference type="ARBA" id="ARBA00022723"/>
    </source>
</evidence>
<feature type="region of interest" description="Disordered" evidence="4">
    <location>
        <begin position="499"/>
        <end position="832"/>
    </location>
</feature>
<feature type="compositionally biased region" description="Low complexity" evidence="4">
    <location>
        <begin position="41"/>
        <end position="51"/>
    </location>
</feature>
<keyword evidence="1" id="KW-0479">Metal-binding</keyword>
<dbReference type="PROSITE" id="PS01358">
    <property type="entry name" value="ZF_RANBP2_1"/>
    <property type="match status" value="2"/>
</dbReference>
<feature type="compositionally biased region" description="Basic and acidic residues" evidence="4">
    <location>
        <begin position="758"/>
        <end position="802"/>
    </location>
</feature>
<feature type="compositionally biased region" description="Polar residues" evidence="4">
    <location>
        <begin position="653"/>
        <end position="663"/>
    </location>
</feature>
<dbReference type="SUPFAM" id="SSF56672">
    <property type="entry name" value="DNA/RNA polymerases"/>
    <property type="match status" value="1"/>
</dbReference>
<feature type="compositionally biased region" description="Acidic residues" evidence="4">
    <location>
        <begin position="714"/>
        <end position="724"/>
    </location>
</feature>
<dbReference type="InterPro" id="IPR001876">
    <property type="entry name" value="Znf_RanBP2"/>
</dbReference>
<dbReference type="GO" id="GO:0008270">
    <property type="term" value="F:zinc ion binding"/>
    <property type="evidence" value="ECO:0007669"/>
    <property type="project" value="UniProtKB-KW"/>
</dbReference>
<feature type="domain" description="RanBP2-type" evidence="5">
    <location>
        <begin position="415"/>
        <end position="444"/>
    </location>
</feature>
<dbReference type="IntAct" id="A0A1D6EKM9">
    <property type="interactions" value="4"/>
</dbReference>
<evidence type="ECO:0000256" key="4">
    <source>
        <dbReference type="SAM" id="MobiDB-lite"/>
    </source>
</evidence>
<dbReference type="Pfam" id="PF00078">
    <property type="entry name" value="RVT_1"/>
    <property type="match status" value="1"/>
</dbReference>
<proteinExistence type="predicted"/>
<feature type="compositionally biased region" description="Polar residues" evidence="4">
    <location>
        <begin position="692"/>
        <end position="704"/>
    </location>
</feature>
<protein>
    <submittedName>
        <fullName evidence="6">Retrovirus-related Pol polyprotein LINE-1</fullName>
    </submittedName>
</protein>
<dbReference type="STRING" id="4577.A0A1D6EKM9"/>
<reference evidence="6" key="1">
    <citation type="submission" date="2015-12" db="EMBL/GenBank/DDBJ databases">
        <title>Update maize B73 reference genome by single molecule sequencing technologies.</title>
        <authorList>
            <consortium name="Maize Genome Sequencing Project"/>
            <person name="Ware D."/>
        </authorList>
    </citation>
    <scope>NUCLEOTIDE SEQUENCE [LARGE SCALE GENOMIC DNA]</scope>
    <source>
        <tissue evidence="6">Seedling</tissue>
    </source>
</reference>
<dbReference type="PANTHER" id="PTHR23111">
    <property type="entry name" value="ZINC FINGER PROTEIN"/>
    <property type="match status" value="1"/>
</dbReference>
<dbReference type="InParanoid" id="A0A1D6EKM9"/>
<feature type="region of interest" description="Disordered" evidence="4">
    <location>
        <begin position="85"/>
        <end position="123"/>
    </location>
</feature>
<feature type="compositionally biased region" description="Acidic residues" evidence="4">
    <location>
        <begin position="673"/>
        <end position="686"/>
    </location>
</feature>
<dbReference type="SUPFAM" id="SSF90209">
    <property type="entry name" value="Ran binding protein zinc finger-like"/>
    <property type="match status" value="1"/>
</dbReference>
<dbReference type="InterPro" id="IPR036443">
    <property type="entry name" value="Znf_RanBP2_sf"/>
</dbReference>
<sequence>MARHSPLLLLRRRRGIPTPSSLLVLRHRPFASSPSPPAPSTPSSASSKPPALSARLSFVFDQLDALDRSRSSELSARDAALRRIQSWRRPVPPPEAPPLDADPGPEPEQDGQKEAALASASADEVGMSMKEVLRREVELVHPWREWIELMERLAQQRYFDLGRACGADESSMAAAVPLDLSEVSEEVGLDFSRDWTTVKNACMNFGRDRFDILKYDTLTKNTPPRTAFFLGQRSLPRKDLQILVGHGCPSMDAKVVFSAKLIRKHVHLDEGDVCSSCNLRNECTRGYILTRKEDEVRTLDVMRILLIYGFDHVKETVENKPLLKLKSLKNVVRKLIHEIVKLSAVPIDPNLPPPVIKKPPIKVKQPPPPPKKRVGRDDVEMKKGDWLCPKCDFMNFAKNTVCLQCDAKRPKRQLLPGEWECPRCNFLNYRRNMSCFHCEHDRPSDEYANRQMEAKQSALRNRLERPPRKSDISSAWNFDFEDNESDGADVAAFEYADSSKVRRESSSAGSMSYRGVSKGSDDEEYRMAETMTTGRGNKFSERDSLPSSRDGFNDFDDEDDDIDSYELDLSKGSHTGGVSRMSYSDLESASDSEGFSEIDNSRESRYGNSKESRYDNGRESRNDNNRESKYAAKVEDEFEDHHSLRSTHLADSWQKTRGRSGSNDYRRASFGSESDDEINSYPDEDIDKGPRNNGSRSQGSTNRASVRHNALAYSDDEPFSDDVDSGMADRFGPRQTKSSTNIKDNFRDTRRNLNGRRSSGDRYGRTERNERDRYGRTEQRNERDRYGRTERNERFNNFDMHRGGSVLDKGRGARGNQLDSGSRGLQRNARRNWDRSGGFDGRHKVRAVEPEELWNWVRYLVHSCRTGLNENSKREFWEGLEDMVSSVPVGEKLFIGGDLNGHVGTSSTSFEGVHGGFGFGTRNQEGEEILNFALAYDIFIGNTFFRKRTSHLVTFSSGQHTSQIDFVLLRKEDRHACLDCKVIPGECVVTQHKLVVADFRFKIRLQRNKHNKVTRTKWWKLKGDVAQTFKERVIEEGPWAEEGDSNIMWRKMAMCIRKIASEEFGPSQGNRREVKDTWWWNEDVQKAIKEKKDCYKHLHHDKCAENIEKYRIAKKSAKRAVSRARGQAFDNLYQRLDTKQGEKDIYRMTKIRERKTRDVNQVKCIKDEANQLLVKNEEIKNRWKEYFNKLFNGGNESSTIELDEPFDDNNRGFVRRLQEYEVKEALKRMKVGKAMGPDGIPIEVWRCLGDIAIVWLTKLFNTIFRTNRMPDEWRQSTLVPIFKNKGDVQSCTNYRGIKLMSHTMKLWERVIEHHLRKLTSVTQNQFGFMPGRSTMEAIFLLRQLMERFREQKKDLHMVFIDLEKAYDKVPRSVMCAMGYEDGDVSLDGQVVPKKDTFRYLGSMLQKDGDIDEDVSHRIKAGWLKWRQAAGVLCDPRVPHKLKGKFYRTAIRPAMLYGAECWPTKRRHVQQLCMAEMRMLRWICGHTRRDRVRNDDIRERVGVAPIEEKLMQHRLRWFGHIQRRPEEAPVHIGIIRRPENVKRGRGRPTLTWTEAVKRDLKEWNIDKELAVDRKGWKCAIHVPEP</sequence>